<feature type="region of interest" description="Disordered" evidence="1">
    <location>
        <begin position="1"/>
        <end position="25"/>
    </location>
</feature>
<evidence type="ECO:0000313" key="3">
    <source>
        <dbReference type="Proteomes" id="UP001054837"/>
    </source>
</evidence>
<evidence type="ECO:0000256" key="1">
    <source>
        <dbReference type="SAM" id="MobiDB-lite"/>
    </source>
</evidence>
<keyword evidence="3" id="KW-1185">Reference proteome</keyword>
<gene>
    <name evidence="2" type="ORF">CDAR_411611</name>
</gene>
<name>A0AAV4MH96_9ARAC</name>
<sequence length="78" mass="8596">MVRRAGFSRQKMKNSGFRPPQRTKKRLSSLSSCIREKDCLSEGCPPLTGDPLRTNDIVSSPTAKLSCPFLSGGDYCDD</sequence>
<comment type="caution">
    <text evidence="2">The sequence shown here is derived from an EMBL/GenBank/DDBJ whole genome shotgun (WGS) entry which is preliminary data.</text>
</comment>
<proteinExistence type="predicted"/>
<organism evidence="2 3">
    <name type="scientific">Caerostris darwini</name>
    <dbReference type="NCBI Taxonomy" id="1538125"/>
    <lineage>
        <taxon>Eukaryota</taxon>
        <taxon>Metazoa</taxon>
        <taxon>Ecdysozoa</taxon>
        <taxon>Arthropoda</taxon>
        <taxon>Chelicerata</taxon>
        <taxon>Arachnida</taxon>
        <taxon>Araneae</taxon>
        <taxon>Araneomorphae</taxon>
        <taxon>Entelegynae</taxon>
        <taxon>Araneoidea</taxon>
        <taxon>Araneidae</taxon>
        <taxon>Caerostris</taxon>
    </lineage>
</organism>
<dbReference type="EMBL" id="BPLQ01000482">
    <property type="protein sequence ID" value="GIX71776.1"/>
    <property type="molecule type" value="Genomic_DNA"/>
</dbReference>
<protein>
    <submittedName>
        <fullName evidence="2">Uncharacterized protein</fullName>
    </submittedName>
</protein>
<dbReference type="Proteomes" id="UP001054837">
    <property type="component" value="Unassembled WGS sequence"/>
</dbReference>
<reference evidence="2 3" key="1">
    <citation type="submission" date="2021-06" db="EMBL/GenBank/DDBJ databases">
        <title>Caerostris darwini draft genome.</title>
        <authorList>
            <person name="Kono N."/>
            <person name="Arakawa K."/>
        </authorList>
    </citation>
    <scope>NUCLEOTIDE SEQUENCE [LARGE SCALE GENOMIC DNA]</scope>
</reference>
<dbReference type="AlphaFoldDB" id="A0AAV4MH96"/>
<accession>A0AAV4MH96</accession>
<evidence type="ECO:0000313" key="2">
    <source>
        <dbReference type="EMBL" id="GIX71776.1"/>
    </source>
</evidence>